<dbReference type="SUPFAM" id="SSF46689">
    <property type="entry name" value="Homeodomain-like"/>
    <property type="match status" value="1"/>
</dbReference>
<evidence type="ECO:0000256" key="1">
    <source>
        <dbReference type="ARBA" id="ARBA00038232"/>
    </source>
</evidence>
<dbReference type="EMBL" id="RIAR02000001">
    <property type="protein sequence ID" value="NSL85218.1"/>
    <property type="molecule type" value="Genomic_DNA"/>
</dbReference>
<evidence type="ECO:0000313" key="8">
    <source>
        <dbReference type="EMBL" id="NSL89528.1"/>
    </source>
</evidence>
<dbReference type="EMBL" id="RIAR02000001">
    <property type="protein sequence ID" value="NSL89528.1"/>
    <property type="molecule type" value="Genomic_DNA"/>
</dbReference>
<dbReference type="EMBL" id="RIAR02000001">
    <property type="protein sequence ID" value="NSL86260.1"/>
    <property type="molecule type" value="Genomic_DNA"/>
</dbReference>
<dbReference type="SUPFAM" id="SSF48295">
    <property type="entry name" value="TrpR-like"/>
    <property type="match status" value="1"/>
</dbReference>
<dbReference type="EMBL" id="RIAR02000001">
    <property type="protein sequence ID" value="NSL88842.1"/>
    <property type="molecule type" value="Genomic_DNA"/>
</dbReference>
<sequence>MDKRVKYSLKQKLSAVRSIISGKENTVSAARKLGSTDTSVYRWLNHYRQRGISGLKTPSGRYSGEFKLEVIRFMLKKRLSLMQTAILFGIAQDHTVGIWLRKYEDKGAAVLLKKQSAVKESTMAKKPKKHRPVAERDAAKLAALEAELAYLRAENAFLKKLDALIQEEKAAQNKRPRPSGN</sequence>
<gene>
    <name evidence="4" type="ORF">ECE50_000120</name>
    <name evidence="5" type="ORF">ECE50_005435</name>
    <name evidence="6" type="ORF">ECE50_012040</name>
    <name evidence="7" type="ORF">ECE50_018520</name>
    <name evidence="8" type="ORF">ECE50_021990</name>
</gene>
<evidence type="ECO:0000313" key="7">
    <source>
        <dbReference type="EMBL" id="NSL88842.1"/>
    </source>
</evidence>
<evidence type="ECO:0000259" key="3">
    <source>
        <dbReference type="Pfam" id="PF13518"/>
    </source>
</evidence>
<dbReference type="InterPro" id="IPR036388">
    <property type="entry name" value="WH-like_DNA-bd_sf"/>
</dbReference>
<keyword evidence="2" id="KW-0175">Coiled coil</keyword>
<dbReference type="AlphaFoldDB" id="A0A9Q5GWM2"/>
<dbReference type="Proteomes" id="UP000281028">
    <property type="component" value="Unassembled WGS sequence"/>
</dbReference>
<dbReference type="PANTHER" id="PTHR33795">
    <property type="entry name" value="INSERTION ELEMENT IS150 PROTEIN INSJ"/>
    <property type="match status" value="1"/>
</dbReference>
<evidence type="ECO:0000313" key="6">
    <source>
        <dbReference type="EMBL" id="NSL87569.1"/>
    </source>
</evidence>
<comment type="caution">
    <text evidence="8">The sequence shown here is derived from an EMBL/GenBank/DDBJ whole genome shotgun (WGS) entry which is preliminary data.</text>
</comment>
<dbReference type="InterPro" id="IPR009057">
    <property type="entry name" value="Homeodomain-like_sf"/>
</dbReference>
<evidence type="ECO:0000313" key="9">
    <source>
        <dbReference type="Proteomes" id="UP000281028"/>
    </source>
</evidence>
<comment type="similarity">
    <text evidence="1">Belongs to the IS150/IS1296 orfA family.</text>
</comment>
<feature type="domain" description="Insertion element IS150 protein InsJ-like helix-turn-helix" evidence="3">
    <location>
        <begin position="66"/>
        <end position="114"/>
    </location>
</feature>
<keyword evidence="9" id="KW-1185">Reference proteome</keyword>
<dbReference type="Pfam" id="PF13518">
    <property type="entry name" value="HTH_28"/>
    <property type="match status" value="2"/>
</dbReference>
<dbReference type="EMBL" id="RIAR02000001">
    <property type="protein sequence ID" value="NSL87569.1"/>
    <property type="molecule type" value="Genomic_DNA"/>
</dbReference>
<accession>A0A9Q5GWM2</accession>
<reference evidence="8" key="1">
    <citation type="submission" date="2020-05" db="EMBL/GenBank/DDBJ databases">
        <title>Chitinophaga laudate sp. nov., isolated from a tropical peat swamp.</title>
        <authorList>
            <person name="Goh C.B.S."/>
            <person name="Lee M.S."/>
            <person name="Parimannan S."/>
            <person name="Pasbakhsh P."/>
            <person name="Yule C.M."/>
            <person name="Rajandas H."/>
            <person name="Loke S."/>
            <person name="Croft L."/>
            <person name="Tan J.B.L."/>
        </authorList>
    </citation>
    <scope>NUCLEOTIDE SEQUENCE</scope>
    <source>
        <strain evidence="8">Mgbs1</strain>
    </source>
</reference>
<name>A0A9Q5GWM2_9BACT</name>
<dbReference type="InterPro" id="IPR055247">
    <property type="entry name" value="InsJ-like_HTH"/>
</dbReference>
<dbReference type="GO" id="GO:0043565">
    <property type="term" value="F:sequence-specific DNA binding"/>
    <property type="evidence" value="ECO:0007669"/>
    <property type="project" value="InterPro"/>
</dbReference>
<evidence type="ECO:0000256" key="2">
    <source>
        <dbReference type="SAM" id="Coils"/>
    </source>
</evidence>
<dbReference type="Gene3D" id="1.10.10.10">
    <property type="entry name" value="Winged helix-like DNA-binding domain superfamily/Winged helix DNA-binding domain"/>
    <property type="match status" value="2"/>
</dbReference>
<dbReference type="InterPro" id="IPR010921">
    <property type="entry name" value="Trp_repressor/repl_initiator"/>
</dbReference>
<proteinExistence type="inferred from homology"/>
<organism evidence="8 9">
    <name type="scientific">Chitinophaga solisilvae</name>
    <dbReference type="NCBI Taxonomy" id="1233460"/>
    <lineage>
        <taxon>Bacteria</taxon>
        <taxon>Pseudomonadati</taxon>
        <taxon>Bacteroidota</taxon>
        <taxon>Chitinophagia</taxon>
        <taxon>Chitinophagales</taxon>
        <taxon>Chitinophagaceae</taxon>
        <taxon>Chitinophaga</taxon>
    </lineage>
</organism>
<dbReference type="InterPro" id="IPR052057">
    <property type="entry name" value="IS150/IS1296_orfA-like"/>
</dbReference>
<feature type="domain" description="Insertion element IS150 protein InsJ-like helix-turn-helix" evidence="3">
    <location>
        <begin position="11"/>
        <end position="61"/>
    </location>
</feature>
<feature type="coiled-coil region" evidence="2">
    <location>
        <begin position="134"/>
        <end position="161"/>
    </location>
</feature>
<protein>
    <submittedName>
        <fullName evidence="8">Transposase</fullName>
    </submittedName>
</protein>
<evidence type="ECO:0000313" key="5">
    <source>
        <dbReference type="EMBL" id="NSL86260.1"/>
    </source>
</evidence>
<evidence type="ECO:0000313" key="4">
    <source>
        <dbReference type="EMBL" id="NSL85218.1"/>
    </source>
</evidence>
<dbReference type="PANTHER" id="PTHR33795:SF1">
    <property type="entry name" value="INSERTION ELEMENT IS150 PROTEIN INSJ"/>
    <property type="match status" value="1"/>
</dbReference>